<dbReference type="InterPro" id="IPR000286">
    <property type="entry name" value="HDACs"/>
</dbReference>
<dbReference type="RefSeq" id="WP_133880238.1">
    <property type="nucleotide sequence ID" value="NZ_MWIN01000012.1"/>
</dbReference>
<feature type="domain" description="Histone deacetylase" evidence="2">
    <location>
        <begin position="24"/>
        <end position="303"/>
    </location>
</feature>
<comment type="similarity">
    <text evidence="1">Belongs to the histone deacetylase family.</text>
</comment>
<dbReference type="Gene3D" id="3.40.800.20">
    <property type="entry name" value="Histone deacetylase domain"/>
    <property type="match status" value="1"/>
</dbReference>
<name>A0A4R7PEF5_9GAMM</name>
<evidence type="ECO:0000313" key="4">
    <source>
        <dbReference type="Proteomes" id="UP000295341"/>
    </source>
</evidence>
<dbReference type="GO" id="GO:0004407">
    <property type="term" value="F:histone deacetylase activity"/>
    <property type="evidence" value="ECO:0007669"/>
    <property type="project" value="TreeGrafter"/>
</dbReference>
<dbReference type="PRINTS" id="PR01270">
    <property type="entry name" value="HDASUPER"/>
</dbReference>
<dbReference type="InterPro" id="IPR023801">
    <property type="entry name" value="His_deacetylse_dom"/>
</dbReference>
<dbReference type="Proteomes" id="UP000295341">
    <property type="component" value="Unassembled WGS sequence"/>
</dbReference>
<dbReference type="EMBL" id="SOBT01000008">
    <property type="protein sequence ID" value="TDU31670.1"/>
    <property type="molecule type" value="Genomic_DNA"/>
</dbReference>
<dbReference type="Pfam" id="PF00850">
    <property type="entry name" value="Hist_deacetyl"/>
    <property type="match status" value="1"/>
</dbReference>
<dbReference type="PANTHER" id="PTHR10625:SF10">
    <property type="entry name" value="HISTONE DEACETYLASE HDAC1"/>
    <property type="match status" value="1"/>
</dbReference>
<dbReference type="InterPro" id="IPR023696">
    <property type="entry name" value="Ureohydrolase_dom_sf"/>
</dbReference>
<reference evidence="3 4" key="1">
    <citation type="submission" date="2019-03" db="EMBL/GenBank/DDBJ databases">
        <title>Genomic Encyclopedia of Type Strains, Phase IV (KMG-IV): sequencing the most valuable type-strain genomes for metagenomic binning, comparative biology and taxonomic classification.</title>
        <authorList>
            <person name="Goeker M."/>
        </authorList>
    </citation>
    <scope>NUCLEOTIDE SEQUENCE [LARGE SCALE GENOMIC DNA]</scope>
    <source>
        <strain evidence="3 4">DSM 26377</strain>
    </source>
</reference>
<dbReference type="CDD" id="cd11599">
    <property type="entry name" value="HDAC_classII_2"/>
    <property type="match status" value="1"/>
</dbReference>
<gene>
    <name evidence="3" type="ORF">DFR24_1047</name>
</gene>
<dbReference type="OrthoDB" id="9808367at2"/>
<evidence type="ECO:0000259" key="2">
    <source>
        <dbReference type="Pfam" id="PF00850"/>
    </source>
</evidence>
<organism evidence="3 4">
    <name type="scientific">Panacagrimonas perspica</name>
    <dbReference type="NCBI Taxonomy" id="381431"/>
    <lineage>
        <taxon>Bacteria</taxon>
        <taxon>Pseudomonadati</taxon>
        <taxon>Pseudomonadota</taxon>
        <taxon>Gammaproteobacteria</taxon>
        <taxon>Nevskiales</taxon>
        <taxon>Nevskiaceae</taxon>
        <taxon>Panacagrimonas</taxon>
    </lineage>
</organism>
<keyword evidence="4" id="KW-1185">Reference proteome</keyword>
<evidence type="ECO:0000313" key="3">
    <source>
        <dbReference type="EMBL" id="TDU31670.1"/>
    </source>
</evidence>
<dbReference type="PANTHER" id="PTHR10625">
    <property type="entry name" value="HISTONE DEACETYLASE HDAC1-RELATED"/>
    <property type="match status" value="1"/>
</dbReference>
<evidence type="ECO:0000256" key="1">
    <source>
        <dbReference type="ARBA" id="ARBA00005947"/>
    </source>
</evidence>
<dbReference type="GO" id="GO:0040029">
    <property type="term" value="P:epigenetic regulation of gene expression"/>
    <property type="evidence" value="ECO:0007669"/>
    <property type="project" value="TreeGrafter"/>
</dbReference>
<dbReference type="SUPFAM" id="SSF52768">
    <property type="entry name" value="Arginase/deacetylase"/>
    <property type="match status" value="1"/>
</dbReference>
<dbReference type="AlphaFoldDB" id="A0A4R7PEF5"/>
<accession>A0A4R7PEF5</accession>
<sequence>MSVVKPVAWITHPACSRHDMGAGHPESSSRIAAIEDRLIASGLMDFMVRESAPEAEQEQLLRVHSRRLVDWMLSGHHEGEARVIDGDTVFMQHSKPAALRATGAAVRAVDMMLSDRAGLAFCAVRPPGHHAERDRAMGFCLFNNVAVGAAHALANGIERVAVLDFDLHYGNGTADIFLDDPRVWLYSTYQHPLYPQWAGAPRSPHLIDVPLAARSGSKAFRTAVTTFWLPALERQQPELILVSAGFDAHAQDPLGDLRLGYDDFRWIGTVIRDVAAQFCQGRVVATLEGGYDLHALARSVEFFLQPFLGL</sequence>
<comment type="caution">
    <text evidence="3">The sequence shown here is derived from an EMBL/GenBank/DDBJ whole genome shotgun (WGS) entry which is preliminary data.</text>
</comment>
<proteinExistence type="inferred from homology"/>
<protein>
    <submittedName>
        <fullName evidence="3">Acetoin utilization deacetylase AcuC-like enzyme</fullName>
    </submittedName>
</protein>
<dbReference type="InterPro" id="IPR037138">
    <property type="entry name" value="His_deacetylse_dom_sf"/>
</dbReference>